<keyword evidence="6 7" id="KW-0472">Membrane</keyword>
<dbReference type="Proteomes" id="UP001500804">
    <property type="component" value="Unassembled WGS sequence"/>
</dbReference>
<dbReference type="CDD" id="cd17321">
    <property type="entry name" value="MFS_MMR_MDR_like"/>
    <property type="match status" value="1"/>
</dbReference>
<feature type="transmembrane region" description="Helical" evidence="7">
    <location>
        <begin position="341"/>
        <end position="368"/>
    </location>
</feature>
<feature type="transmembrane region" description="Helical" evidence="7">
    <location>
        <begin position="63"/>
        <end position="82"/>
    </location>
</feature>
<keyword evidence="4 7" id="KW-0812">Transmembrane</keyword>
<evidence type="ECO:0000256" key="7">
    <source>
        <dbReference type="SAM" id="Phobius"/>
    </source>
</evidence>
<feature type="transmembrane region" description="Helical" evidence="7">
    <location>
        <begin position="422"/>
        <end position="445"/>
    </location>
</feature>
<dbReference type="PANTHER" id="PTHR42718:SF46">
    <property type="entry name" value="BLR6921 PROTEIN"/>
    <property type="match status" value="1"/>
</dbReference>
<accession>A0ABP9P6H1</accession>
<sequence length="455" mass="45477">MSATIFFDALDLSITQIALPSIQESLQVPTSTLPWIAAAYVVTYGGFLLLGGRASDLLGARPVLLTGLGVFGVASLACGLATDTAVLVGARAVQGVGAALTVPAAVAVLATTFVDDRARTKAFGIFSAAAASGFTAGLVLGGVITSGFSWRWIFLAKVPAVALTLLAAVRAVPRSPRHRAGGYDLTGGVTITAVAVLLTFGVTRAGSPDTAVPGVGVPIATAFVLFGVFFAVERRASAPLVPKQLLTRGIIAADVAASTVLAAPFGVSYIVTLYLQDVLHRTPWQTALTLVPGSVLCVVVSRCLAPFLIDRLGLRAVYAGGLVTVAFGDALLLALRASNGTWLVTTATVVSFGIGMGLAYPAATIGGVHAVAADDRGAAAGLNNSALQIGGAIGLALVGTAVSIGLGGAAPGEAGAEAAQRAVWLGGLAATVLPLVGAAVVAVGLPGQVRPERVT</sequence>
<dbReference type="Pfam" id="PF07690">
    <property type="entry name" value="MFS_1"/>
    <property type="match status" value="1"/>
</dbReference>
<dbReference type="Gene3D" id="1.20.1250.20">
    <property type="entry name" value="MFS general substrate transporter like domains"/>
    <property type="match status" value="1"/>
</dbReference>
<reference evidence="10" key="1">
    <citation type="journal article" date="2019" name="Int. J. Syst. Evol. Microbiol.">
        <title>The Global Catalogue of Microorganisms (GCM) 10K type strain sequencing project: providing services to taxonomists for standard genome sequencing and annotation.</title>
        <authorList>
            <consortium name="The Broad Institute Genomics Platform"/>
            <consortium name="The Broad Institute Genome Sequencing Center for Infectious Disease"/>
            <person name="Wu L."/>
            <person name="Ma J."/>
        </authorList>
    </citation>
    <scope>NUCLEOTIDE SEQUENCE [LARGE SCALE GENOMIC DNA]</scope>
    <source>
        <strain evidence="10">JCM 18302</strain>
    </source>
</reference>
<dbReference type="Gene3D" id="1.20.1720.10">
    <property type="entry name" value="Multidrug resistance protein D"/>
    <property type="match status" value="1"/>
</dbReference>
<keyword evidence="2" id="KW-0813">Transport</keyword>
<evidence type="ECO:0000256" key="4">
    <source>
        <dbReference type="ARBA" id="ARBA00022692"/>
    </source>
</evidence>
<feature type="transmembrane region" description="Helical" evidence="7">
    <location>
        <begin position="88"/>
        <end position="110"/>
    </location>
</feature>
<dbReference type="InterPro" id="IPR011701">
    <property type="entry name" value="MFS"/>
</dbReference>
<feature type="domain" description="Major facilitator superfamily (MFS) profile" evidence="8">
    <location>
        <begin position="1"/>
        <end position="449"/>
    </location>
</feature>
<feature type="transmembrane region" description="Helical" evidence="7">
    <location>
        <begin position="122"/>
        <end position="144"/>
    </location>
</feature>
<dbReference type="InterPro" id="IPR020846">
    <property type="entry name" value="MFS_dom"/>
</dbReference>
<evidence type="ECO:0000256" key="5">
    <source>
        <dbReference type="ARBA" id="ARBA00022989"/>
    </source>
</evidence>
<feature type="transmembrane region" description="Helical" evidence="7">
    <location>
        <begin position="33"/>
        <end position="51"/>
    </location>
</feature>
<feature type="transmembrane region" description="Helical" evidence="7">
    <location>
        <begin position="287"/>
        <end position="309"/>
    </location>
</feature>
<evidence type="ECO:0000313" key="9">
    <source>
        <dbReference type="EMBL" id="GAA5141594.1"/>
    </source>
</evidence>
<feature type="transmembrane region" description="Helical" evidence="7">
    <location>
        <begin position="215"/>
        <end position="232"/>
    </location>
</feature>
<evidence type="ECO:0000256" key="6">
    <source>
        <dbReference type="ARBA" id="ARBA00023136"/>
    </source>
</evidence>
<dbReference type="InterPro" id="IPR036259">
    <property type="entry name" value="MFS_trans_sf"/>
</dbReference>
<keyword evidence="5 7" id="KW-1133">Transmembrane helix</keyword>
<evidence type="ECO:0000256" key="2">
    <source>
        <dbReference type="ARBA" id="ARBA00022448"/>
    </source>
</evidence>
<dbReference type="SUPFAM" id="SSF103473">
    <property type="entry name" value="MFS general substrate transporter"/>
    <property type="match status" value="1"/>
</dbReference>
<feature type="transmembrane region" description="Helical" evidence="7">
    <location>
        <begin position="389"/>
        <end position="410"/>
    </location>
</feature>
<organism evidence="9 10">
    <name type="scientific">Pseudonocardia adelaidensis</name>
    <dbReference type="NCBI Taxonomy" id="648754"/>
    <lineage>
        <taxon>Bacteria</taxon>
        <taxon>Bacillati</taxon>
        <taxon>Actinomycetota</taxon>
        <taxon>Actinomycetes</taxon>
        <taxon>Pseudonocardiales</taxon>
        <taxon>Pseudonocardiaceae</taxon>
        <taxon>Pseudonocardia</taxon>
    </lineage>
</organism>
<dbReference type="RefSeq" id="WP_345613060.1">
    <property type="nucleotide sequence ID" value="NZ_BAABJO010000054.1"/>
</dbReference>
<comment type="subcellular location">
    <subcellularLocation>
        <location evidence="1">Cell membrane</location>
        <topology evidence="1">Multi-pass membrane protein</topology>
    </subcellularLocation>
</comment>
<gene>
    <name evidence="9" type="ORF">GCM10023320_80790</name>
</gene>
<evidence type="ECO:0000259" key="8">
    <source>
        <dbReference type="PROSITE" id="PS50850"/>
    </source>
</evidence>
<proteinExistence type="predicted"/>
<dbReference type="PANTHER" id="PTHR42718">
    <property type="entry name" value="MAJOR FACILITATOR SUPERFAMILY MULTIDRUG TRANSPORTER MFSC"/>
    <property type="match status" value="1"/>
</dbReference>
<keyword evidence="3" id="KW-1003">Cell membrane</keyword>
<evidence type="ECO:0000313" key="10">
    <source>
        <dbReference type="Proteomes" id="UP001500804"/>
    </source>
</evidence>
<keyword evidence="10" id="KW-1185">Reference proteome</keyword>
<name>A0ABP9P6H1_9PSEU</name>
<dbReference type="EMBL" id="BAABJO010000054">
    <property type="protein sequence ID" value="GAA5141594.1"/>
    <property type="molecule type" value="Genomic_DNA"/>
</dbReference>
<comment type="caution">
    <text evidence="9">The sequence shown here is derived from an EMBL/GenBank/DDBJ whole genome shotgun (WGS) entry which is preliminary data.</text>
</comment>
<protein>
    <submittedName>
        <fullName evidence="9">MFS transporter</fullName>
    </submittedName>
</protein>
<feature type="transmembrane region" description="Helical" evidence="7">
    <location>
        <begin position="150"/>
        <end position="169"/>
    </location>
</feature>
<feature type="transmembrane region" description="Helical" evidence="7">
    <location>
        <begin position="253"/>
        <end position="275"/>
    </location>
</feature>
<feature type="transmembrane region" description="Helical" evidence="7">
    <location>
        <begin position="181"/>
        <end position="203"/>
    </location>
</feature>
<dbReference type="PROSITE" id="PS50850">
    <property type="entry name" value="MFS"/>
    <property type="match status" value="1"/>
</dbReference>
<evidence type="ECO:0000256" key="1">
    <source>
        <dbReference type="ARBA" id="ARBA00004651"/>
    </source>
</evidence>
<feature type="transmembrane region" description="Helical" evidence="7">
    <location>
        <begin position="316"/>
        <end position="335"/>
    </location>
</feature>
<evidence type="ECO:0000256" key="3">
    <source>
        <dbReference type="ARBA" id="ARBA00022475"/>
    </source>
</evidence>